<proteinExistence type="predicted"/>
<dbReference type="Proteomes" id="UP000714380">
    <property type="component" value="Unassembled WGS sequence"/>
</dbReference>
<dbReference type="EMBL" id="JAEDAH010000013">
    <property type="protein sequence ID" value="MCA6062597.1"/>
    <property type="molecule type" value="Genomic_DNA"/>
</dbReference>
<dbReference type="Gene3D" id="1.20.1260.10">
    <property type="match status" value="1"/>
</dbReference>
<dbReference type="PANTHER" id="PTHR42637">
    <property type="entry name" value="TRNA-(MS[2]IO[6]A)-HYDROXYLASE"/>
    <property type="match status" value="1"/>
</dbReference>
<gene>
    <name evidence="1" type="ORF">I9W95_03155</name>
</gene>
<organism evidence="1 2">
    <name type="scientific">Thalassolituus marinus</name>
    <dbReference type="NCBI Taxonomy" id="671053"/>
    <lineage>
        <taxon>Bacteria</taxon>
        <taxon>Pseudomonadati</taxon>
        <taxon>Pseudomonadota</taxon>
        <taxon>Gammaproteobacteria</taxon>
        <taxon>Oceanospirillales</taxon>
        <taxon>Oceanospirillaceae</taxon>
        <taxon>Thalassolituus</taxon>
    </lineage>
</organism>
<sequence>MSVEAVLAEINEFLACPTPDSWVDVALQNQDIMLIDHANCEKKAATTAMNLLYKHIDREDLLKKMSQLAREELLHFEQVVNIMKERGVAYRHVSSSRYAAGLRDAVRKGGVDELIDVLIVGAFIEARSCERFAKLAPFLDEKLAKFYRSLLRSEGRHYQDYLTLAAQYADAPIDERVAQFRELERDLIESPDSDFRFHSGVPESAVA</sequence>
<dbReference type="InterPro" id="IPR012347">
    <property type="entry name" value="Ferritin-like"/>
</dbReference>
<comment type="caution">
    <text evidence="1">The sequence shown here is derived from an EMBL/GenBank/DDBJ whole genome shotgun (WGS) entry which is preliminary data.</text>
</comment>
<evidence type="ECO:0000313" key="2">
    <source>
        <dbReference type="Proteomes" id="UP000714380"/>
    </source>
</evidence>
<keyword evidence="2" id="KW-1185">Reference proteome</keyword>
<dbReference type="InterPro" id="IPR010386">
    <property type="entry name" value="tRNA-Hydrxlase_MiaE"/>
</dbReference>
<dbReference type="Pfam" id="PF06175">
    <property type="entry name" value="MiaE"/>
    <property type="match status" value="1"/>
</dbReference>
<accession>A0ABS7ZNF8</accession>
<evidence type="ECO:0000313" key="1">
    <source>
        <dbReference type="EMBL" id="MCA6062597.1"/>
    </source>
</evidence>
<dbReference type="SUPFAM" id="SSF47240">
    <property type="entry name" value="Ferritin-like"/>
    <property type="match status" value="1"/>
</dbReference>
<dbReference type="PIRSF" id="PIRSF020736">
    <property type="entry name" value="MiaE"/>
    <property type="match status" value="1"/>
</dbReference>
<dbReference type="InterPro" id="IPR009078">
    <property type="entry name" value="Ferritin-like_SF"/>
</dbReference>
<protein>
    <submittedName>
        <fullName evidence="1">tRNA-(Ms[2]io[6]A)-hydroxylase</fullName>
    </submittedName>
</protein>
<reference evidence="1 2" key="1">
    <citation type="submission" date="2020-12" db="EMBL/GenBank/DDBJ databases">
        <title>Novel Thalassolituus-related marine hydrocarbonoclastic bacteria mediated algae-derived hydrocarbons mineralization in twilight zone of the northern South China Sea.</title>
        <authorList>
            <person name="Dong C."/>
        </authorList>
    </citation>
    <scope>NUCLEOTIDE SEQUENCE [LARGE SCALE GENOMIC DNA]</scope>
    <source>
        <strain evidence="1 2">IMCC1826</strain>
    </source>
</reference>
<dbReference type="RefSeq" id="WP_225671766.1">
    <property type="nucleotide sequence ID" value="NZ_JAEDAH010000013.1"/>
</dbReference>
<dbReference type="PANTHER" id="PTHR42637:SF1">
    <property type="entry name" value="TRNA 2-(METHYLSULFANYL)-N(6)-ISOPENTENYLADENOSINE(37) HYDROXYLASE"/>
    <property type="match status" value="1"/>
</dbReference>
<name>A0ABS7ZNF8_9GAMM</name>
<dbReference type="CDD" id="cd07910">
    <property type="entry name" value="MiaE"/>
    <property type="match status" value="1"/>
</dbReference>